<sequence length="177" mass="20146">MFYSKLVPELEKIGWSKVSHFDHKTMYLEVSLGKSENRNFSILIELKEASVILKSPLIPTTKTLIAELRVDWLTSYYEDMNSICDKYCLAWEFLDEIDENCLVVYPKASSKSTVYSNPLVFERRIAIAELISISFSISPISPNIYPLSIIVNGPTLKTSKIKQSILQNRSACALNSR</sequence>
<dbReference type="InterPro" id="IPR044037">
    <property type="entry name" value="FANCL_d3"/>
</dbReference>
<accession>A0A1R1YDL7</accession>
<evidence type="ECO:0000313" key="2">
    <source>
        <dbReference type="EMBL" id="OMJ24970.1"/>
    </source>
</evidence>
<dbReference type="OrthoDB" id="10263265at2759"/>
<dbReference type="Gene3D" id="3.10.110.10">
    <property type="entry name" value="Ubiquitin Conjugating Enzyme"/>
    <property type="match status" value="1"/>
</dbReference>
<dbReference type="EMBL" id="LSSM01001722">
    <property type="protein sequence ID" value="OMJ24970.1"/>
    <property type="molecule type" value="Genomic_DNA"/>
</dbReference>
<dbReference type="InterPro" id="IPR043003">
    <property type="entry name" value="FANCL_d3_sf"/>
</dbReference>
<name>A0A1R1YDL7_9FUNG</name>
<dbReference type="PANTHER" id="PTHR13206:SF0">
    <property type="entry name" value="E3 UBIQUITIN-PROTEIN LIGASE FANCL"/>
    <property type="match status" value="1"/>
</dbReference>
<dbReference type="Gene3D" id="3.10.110.20">
    <property type="entry name" value="RWD domain-like"/>
    <property type="match status" value="1"/>
</dbReference>
<feature type="domain" description="FANCL UBC-like" evidence="1">
    <location>
        <begin position="91"/>
        <end position="168"/>
    </location>
</feature>
<dbReference type="GO" id="GO:0061630">
    <property type="term" value="F:ubiquitin protein ligase activity"/>
    <property type="evidence" value="ECO:0007669"/>
    <property type="project" value="TreeGrafter"/>
</dbReference>
<gene>
    <name evidence="2" type="ORF">AYI69_g4446</name>
</gene>
<dbReference type="GO" id="GO:0043240">
    <property type="term" value="C:Fanconi anaemia nuclear complex"/>
    <property type="evidence" value="ECO:0007669"/>
    <property type="project" value="InterPro"/>
</dbReference>
<organism evidence="2 3">
    <name type="scientific">Smittium culicis</name>
    <dbReference type="NCBI Taxonomy" id="133412"/>
    <lineage>
        <taxon>Eukaryota</taxon>
        <taxon>Fungi</taxon>
        <taxon>Fungi incertae sedis</taxon>
        <taxon>Zoopagomycota</taxon>
        <taxon>Kickxellomycotina</taxon>
        <taxon>Harpellomycetes</taxon>
        <taxon>Harpellales</taxon>
        <taxon>Legeriomycetaceae</taxon>
        <taxon>Smittium</taxon>
    </lineage>
</organism>
<evidence type="ECO:0000313" key="3">
    <source>
        <dbReference type="Proteomes" id="UP000187429"/>
    </source>
</evidence>
<dbReference type="GO" id="GO:0006513">
    <property type="term" value="P:protein monoubiquitination"/>
    <property type="evidence" value="ECO:0007669"/>
    <property type="project" value="TreeGrafter"/>
</dbReference>
<dbReference type="GO" id="GO:0036297">
    <property type="term" value="P:interstrand cross-link repair"/>
    <property type="evidence" value="ECO:0007669"/>
    <property type="project" value="InterPro"/>
</dbReference>
<dbReference type="Proteomes" id="UP000187429">
    <property type="component" value="Unassembled WGS sequence"/>
</dbReference>
<reference evidence="3" key="1">
    <citation type="submission" date="2017-01" db="EMBL/GenBank/DDBJ databases">
        <authorList>
            <person name="Wang Y."/>
            <person name="White M."/>
            <person name="Kvist S."/>
            <person name="Moncalvo J.-M."/>
        </authorList>
    </citation>
    <scope>NUCLEOTIDE SEQUENCE [LARGE SCALE GENOMIC DNA]</scope>
    <source>
        <strain evidence="3">ID-206-W2</strain>
    </source>
</reference>
<dbReference type="AlphaFoldDB" id="A0A1R1YDL7"/>
<dbReference type="Pfam" id="PF18891">
    <property type="entry name" value="FANCL_d3"/>
    <property type="match status" value="1"/>
</dbReference>
<evidence type="ECO:0000259" key="1">
    <source>
        <dbReference type="Pfam" id="PF18891"/>
    </source>
</evidence>
<comment type="caution">
    <text evidence="2">The sequence shown here is derived from an EMBL/GenBank/DDBJ whole genome shotgun (WGS) entry which is preliminary data.</text>
</comment>
<proteinExistence type="predicted"/>
<dbReference type="PANTHER" id="PTHR13206">
    <property type="entry name" value="UBIQUITIN LIGASE PROTEIN PHF9 FANCONI ANEMIA GROUP L PROTEIN"/>
    <property type="match status" value="1"/>
</dbReference>
<protein>
    <recommendedName>
        <fullName evidence="1">FANCL UBC-like domain-containing protein</fullName>
    </recommendedName>
</protein>
<dbReference type="InterPro" id="IPR026848">
    <property type="entry name" value="Fancl"/>
</dbReference>
<dbReference type="InterPro" id="IPR016135">
    <property type="entry name" value="UBQ-conjugating_enzyme/RWD"/>
</dbReference>
<keyword evidence="3" id="KW-1185">Reference proteome</keyword>